<gene>
    <name evidence="2" type="ORF">HPBE_LOCUS10959</name>
</gene>
<evidence type="ECO:0000259" key="1">
    <source>
        <dbReference type="PROSITE" id="PS50878"/>
    </source>
</evidence>
<proteinExistence type="predicted"/>
<sequence length="78" mass="8606">MFADDSVIFAETDAEANYILREIAAIALPYELTINAEKTKALITGGSPCTLYLDNSQIEQAAEFKYLGSMVQQNKVSR</sequence>
<dbReference type="PROSITE" id="PS50878">
    <property type="entry name" value="RT_POL"/>
    <property type="match status" value="1"/>
</dbReference>
<feature type="domain" description="Reverse transcriptase" evidence="1">
    <location>
        <begin position="1"/>
        <end position="71"/>
    </location>
</feature>
<reference evidence="2 3" key="1">
    <citation type="submission" date="2018-11" db="EMBL/GenBank/DDBJ databases">
        <authorList>
            <consortium name="Pathogen Informatics"/>
        </authorList>
    </citation>
    <scope>NUCLEOTIDE SEQUENCE [LARGE SCALE GENOMIC DNA]</scope>
</reference>
<dbReference type="AlphaFoldDB" id="A0A183FSM1"/>
<evidence type="ECO:0000313" key="4">
    <source>
        <dbReference type="WBParaSite" id="HPBE_0001095801-mRNA-1"/>
    </source>
</evidence>
<reference evidence="4" key="2">
    <citation type="submission" date="2019-09" db="UniProtKB">
        <authorList>
            <consortium name="WormBaseParasite"/>
        </authorList>
    </citation>
    <scope>IDENTIFICATION</scope>
</reference>
<dbReference type="WBParaSite" id="HPBE_0001095801-mRNA-1">
    <property type="protein sequence ID" value="HPBE_0001095801-mRNA-1"/>
    <property type="gene ID" value="HPBE_0001095801"/>
</dbReference>
<keyword evidence="3" id="KW-1185">Reference proteome</keyword>
<accession>A0A3P7ZS83</accession>
<organism evidence="3 4">
    <name type="scientific">Heligmosomoides polygyrus</name>
    <name type="common">Parasitic roundworm</name>
    <dbReference type="NCBI Taxonomy" id="6339"/>
    <lineage>
        <taxon>Eukaryota</taxon>
        <taxon>Metazoa</taxon>
        <taxon>Ecdysozoa</taxon>
        <taxon>Nematoda</taxon>
        <taxon>Chromadorea</taxon>
        <taxon>Rhabditida</taxon>
        <taxon>Rhabditina</taxon>
        <taxon>Rhabditomorpha</taxon>
        <taxon>Strongyloidea</taxon>
        <taxon>Heligmosomidae</taxon>
        <taxon>Heligmosomoides</taxon>
    </lineage>
</organism>
<dbReference type="Proteomes" id="UP000050761">
    <property type="component" value="Unassembled WGS sequence"/>
</dbReference>
<dbReference type="InterPro" id="IPR000477">
    <property type="entry name" value="RT_dom"/>
</dbReference>
<dbReference type="Pfam" id="PF00078">
    <property type="entry name" value="RVT_1"/>
    <property type="match status" value="1"/>
</dbReference>
<evidence type="ECO:0000313" key="2">
    <source>
        <dbReference type="EMBL" id="VDO86924.1"/>
    </source>
</evidence>
<evidence type="ECO:0000313" key="3">
    <source>
        <dbReference type="Proteomes" id="UP000050761"/>
    </source>
</evidence>
<protein>
    <submittedName>
        <fullName evidence="4">Reverse transcriptase domain-containing protein</fullName>
    </submittedName>
</protein>
<dbReference type="EMBL" id="UZAH01026936">
    <property type="protein sequence ID" value="VDO86924.1"/>
    <property type="molecule type" value="Genomic_DNA"/>
</dbReference>
<name>A0A183FSM1_HELPZ</name>
<dbReference type="OrthoDB" id="425681at2759"/>
<accession>A0A183FSM1</accession>